<protein>
    <submittedName>
        <fullName evidence="2">Dimethyl sulfoxide reductase anchor subunit</fullName>
        <ecNumber evidence="2">1.8.5.3</ecNumber>
    </submittedName>
</protein>
<dbReference type="GO" id="GO:0019645">
    <property type="term" value="P:anaerobic electron transport chain"/>
    <property type="evidence" value="ECO:0007669"/>
    <property type="project" value="InterPro"/>
</dbReference>
<gene>
    <name evidence="2" type="ORF">P1J78_07640</name>
</gene>
<dbReference type="GO" id="GO:0005886">
    <property type="term" value="C:plasma membrane"/>
    <property type="evidence" value="ECO:0007669"/>
    <property type="project" value="TreeGrafter"/>
</dbReference>
<reference evidence="2" key="1">
    <citation type="submission" date="2023-03" db="EMBL/GenBank/DDBJ databases">
        <title>Multiphase analysis and comparison of six strains from genera Psychromarinibacter, Lutimaribacter, and Maritimibacter, including a novel species: Psychromarinibacter sediminicola sp. nov.</title>
        <authorList>
            <person name="Wang Y.-H."/>
            <person name="Ye M.-Q."/>
            <person name="Du Z.-J."/>
        </authorList>
    </citation>
    <scope>NUCLEOTIDE SEQUENCE</scope>
    <source>
        <strain evidence="2">C21-152</strain>
    </source>
</reference>
<feature type="transmembrane region" description="Helical" evidence="1">
    <location>
        <begin position="167"/>
        <end position="185"/>
    </location>
</feature>
<proteinExistence type="predicted"/>
<dbReference type="EMBL" id="JARGYC010000015">
    <property type="protein sequence ID" value="MDF0600597.1"/>
    <property type="molecule type" value="Genomic_DNA"/>
</dbReference>
<dbReference type="PANTHER" id="PTHR38095">
    <property type="entry name" value="ANAEROBIC DIMETHYL SULFOXIDE REDUCTASE CHAIN YNFH"/>
    <property type="match status" value="1"/>
</dbReference>
<keyword evidence="1" id="KW-0812">Transmembrane</keyword>
<keyword evidence="1" id="KW-1133">Transmembrane helix</keyword>
<dbReference type="AlphaFoldDB" id="A0AAE3NR79"/>
<dbReference type="Proteomes" id="UP001220964">
    <property type="component" value="Unassembled WGS sequence"/>
</dbReference>
<feature type="transmembrane region" description="Helical" evidence="1">
    <location>
        <begin position="34"/>
        <end position="58"/>
    </location>
</feature>
<dbReference type="GO" id="GO:0009389">
    <property type="term" value="F:dimethyl sulfoxide reductase activity"/>
    <property type="evidence" value="ECO:0007669"/>
    <property type="project" value="TreeGrafter"/>
</dbReference>
<evidence type="ECO:0000313" key="3">
    <source>
        <dbReference type="Proteomes" id="UP001220964"/>
    </source>
</evidence>
<evidence type="ECO:0000256" key="1">
    <source>
        <dbReference type="SAM" id="Phobius"/>
    </source>
</evidence>
<feature type="transmembrane region" description="Helical" evidence="1">
    <location>
        <begin position="79"/>
        <end position="99"/>
    </location>
</feature>
<keyword evidence="1" id="KW-0472">Membrane</keyword>
<name>A0AAE3NR79_9RHOB</name>
<feature type="transmembrane region" description="Helical" evidence="1">
    <location>
        <begin position="105"/>
        <end position="127"/>
    </location>
</feature>
<accession>A0AAE3NR79</accession>
<dbReference type="InterPro" id="IPR007059">
    <property type="entry name" value="DmsC"/>
</dbReference>
<dbReference type="EC" id="1.8.5.3" evidence="2"/>
<comment type="caution">
    <text evidence="2">The sequence shown here is derived from an EMBL/GenBank/DDBJ whole genome shotgun (WGS) entry which is preliminary data.</text>
</comment>
<keyword evidence="3" id="KW-1185">Reference proteome</keyword>
<evidence type="ECO:0000313" key="2">
    <source>
        <dbReference type="EMBL" id="MDF0600597.1"/>
    </source>
</evidence>
<feature type="transmembrane region" description="Helical" evidence="1">
    <location>
        <begin position="241"/>
        <end position="260"/>
    </location>
</feature>
<organism evidence="2 3">
    <name type="scientific">Psychromarinibacter sediminicola</name>
    <dbReference type="NCBI Taxonomy" id="3033385"/>
    <lineage>
        <taxon>Bacteria</taxon>
        <taxon>Pseudomonadati</taxon>
        <taxon>Pseudomonadota</taxon>
        <taxon>Alphaproteobacteria</taxon>
        <taxon>Rhodobacterales</taxon>
        <taxon>Paracoccaceae</taxon>
        <taxon>Psychromarinibacter</taxon>
    </lineage>
</organism>
<feature type="transmembrane region" description="Helical" evidence="1">
    <location>
        <begin position="139"/>
        <end position="161"/>
    </location>
</feature>
<dbReference type="Pfam" id="PF04976">
    <property type="entry name" value="DmsC"/>
    <property type="match status" value="1"/>
</dbReference>
<feature type="transmembrane region" description="Helical" evidence="1">
    <location>
        <begin position="7"/>
        <end position="28"/>
    </location>
</feature>
<dbReference type="RefSeq" id="WP_275566740.1">
    <property type="nucleotide sequence ID" value="NZ_JARGYC010000015.1"/>
</dbReference>
<keyword evidence="2" id="KW-0560">Oxidoreductase</keyword>
<dbReference type="GO" id="GO:0009390">
    <property type="term" value="C:dimethyl sulfoxide reductase complex"/>
    <property type="evidence" value="ECO:0007669"/>
    <property type="project" value="TreeGrafter"/>
</dbReference>
<sequence length="300" mass="31504">MHPAPSLILFTVLSGLGFGLIAWTGLGLGPAGIWYAWTVSVASGALVAGGLGASALHLRRPDRAWRAFSQWRSSWLSREAVLAAATSAVFGAYALTWIVTGTRLAALGLLSALLAAATVLATAMIYTQLRTVPRWHTPLTPLSFLAFAATGGLLAVLSLSGAASRPLTLLALALLATAAALKAAWWHRANATRRPSPEATTALGALGTVRQFEPPHTGRNYLQDEMIFRLARRRATAVRRLAAGLGAALPALLLALLAAVPATPGLAPAALLSHLAGLLFERWLFFAEAEHAVGAYYGHR</sequence>
<dbReference type="PANTHER" id="PTHR38095:SF1">
    <property type="entry name" value="ANAEROBIC DIMETHYL SULFOXIDE REDUCTASE CHAIN YNFH"/>
    <property type="match status" value="1"/>
</dbReference>